<comment type="caution">
    <text evidence="1">The sequence shown here is derived from an EMBL/GenBank/DDBJ whole genome shotgun (WGS) entry which is preliminary data.</text>
</comment>
<dbReference type="Proteomes" id="UP001620626">
    <property type="component" value="Unassembled WGS sequence"/>
</dbReference>
<reference evidence="1 2" key="1">
    <citation type="submission" date="2024-10" db="EMBL/GenBank/DDBJ databases">
        <authorList>
            <person name="Kim D."/>
        </authorList>
    </citation>
    <scope>NUCLEOTIDE SEQUENCE [LARGE SCALE GENOMIC DNA]</scope>
    <source>
        <strain evidence="1">BH-2024</strain>
    </source>
</reference>
<evidence type="ECO:0000313" key="2">
    <source>
        <dbReference type="Proteomes" id="UP001620626"/>
    </source>
</evidence>
<gene>
    <name evidence="1" type="ORF">niasHT_019854</name>
</gene>
<proteinExistence type="predicted"/>
<name>A0ABD2KUU9_9BILA</name>
<sequence length="181" mass="20500">MANQWNNTAAHIRRMIWALGGRGTIPFANPSDELMLNVAKNFHNEVRFQISAHNQHFAQNLLPRRFKMMYAMKILRVAVTEVELFCALPTTTPEQLHAFGNFLRHFGQQLHDDHTVSLTSANDCSALTKHTECESMELYSSLSTFDGCRLFFARSIALLTKNAITELPCLSSPTKCFLPIV</sequence>
<protein>
    <submittedName>
        <fullName evidence="1">Uncharacterized protein</fullName>
    </submittedName>
</protein>
<organism evidence="1 2">
    <name type="scientific">Heterodera trifolii</name>
    <dbReference type="NCBI Taxonomy" id="157864"/>
    <lineage>
        <taxon>Eukaryota</taxon>
        <taxon>Metazoa</taxon>
        <taxon>Ecdysozoa</taxon>
        <taxon>Nematoda</taxon>
        <taxon>Chromadorea</taxon>
        <taxon>Rhabditida</taxon>
        <taxon>Tylenchina</taxon>
        <taxon>Tylenchomorpha</taxon>
        <taxon>Tylenchoidea</taxon>
        <taxon>Heteroderidae</taxon>
        <taxon>Heteroderinae</taxon>
        <taxon>Heterodera</taxon>
    </lineage>
</organism>
<evidence type="ECO:0000313" key="1">
    <source>
        <dbReference type="EMBL" id="KAL3106726.1"/>
    </source>
</evidence>
<keyword evidence="2" id="KW-1185">Reference proteome</keyword>
<dbReference type="AlphaFoldDB" id="A0ABD2KUU9"/>
<dbReference type="EMBL" id="JBICBT010000638">
    <property type="protein sequence ID" value="KAL3106726.1"/>
    <property type="molecule type" value="Genomic_DNA"/>
</dbReference>
<accession>A0ABD2KUU9</accession>